<gene>
    <name evidence="1" type="ORF">GCM10023081_22030</name>
</gene>
<reference evidence="2" key="1">
    <citation type="journal article" date="2019" name="Int. J. Syst. Evol. Microbiol.">
        <title>The Global Catalogue of Microorganisms (GCM) 10K type strain sequencing project: providing services to taxonomists for standard genome sequencing and annotation.</title>
        <authorList>
            <consortium name="The Broad Institute Genomics Platform"/>
            <consortium name="The Broad Institute Genome Sequencing Center for Infectious Disease"/>
            <person name="Wu L."/>
            <person name="Ma J."/>
        </authorList>
    </citation>
    <scope>NUCLEOTIDE SEQUENCE [LARGE SCALE GENOMIC DNA]</scope>
    <source>
        <strain evidence="2">JCM 30742</strain>
    </source>
</reference>
<dbReference type="RefSeq" id="WP_345150774.1">
    <property type="nucleotide sequence ID" value="NZ_BAABEO010000015.1"/>
</dbReference>
<keyword evidence="2" id="KW-1185">Reference proteome</keyword>
<evidence type="ECO:0000313" key="2">
    <source>
        <dbReference type="Proteomes" id="UP001500752"/>
    </source>
</evidence>
<accession>A0ABP7CDR1</accession>
<dbReference type="EMBL" id="BAABEO010000015">
    <property type="protein sequence ID" value="GAA3683944.1"/>
    <property type="molecule type" value="Genomic_DNA"/>
</dbReference>
<evidence type="ECO:0000313" key="1">
    <source>
        <dbReference type="EMBL" id="GAA3683944.1"/>
    </source>
</evidence>
<name>A0ABP7CDR1_9MICC</name>
<sequence>MGAERGGIGSVDFALREIERAGAVLDRSAALVAEAEHRLAGEWWERAGRLLALLGNPALVPVEVQRQQALAMALLCRTEIGLVSLAVDHSRQVYEAAEASVQRAVNDARALLLPYLLTRDLATNGLRPRTATTEDLINRSPVLAGELVGFLFPWLRPVASQAWMLQDRAHGGLFDTTVAERLYPVLARAGEGLQWVRVGPVEVAAVGQAAEEPFDGSLGALLGL</sequence>
<dbReference type="Proteomes" id="UP001500752">
    <property type="component" value="Unassembled WGS sequence"/>
</dbReference>
<comment type="caution">
    <text evidence="1">The sequence shown here is derived from an EMBL/GenBank/DDBJ whole genome shotgun (WGS) entry which is preliminary data.</text>
</comment>
<proteinExistence type="predicted"/>
<organism evidence="1 2">
    <name type="scientific">Arthrobacter ginkgonis</name>
    <dbReference type="NCBI Taxonomy" id="1630594"/>
    <lineage>
        <taxon>Bacteria</taxon>
        <taxon>Bacillati</taxon>
        <taxon>Actinomycetota</taxon>
        <taxon>Actinomycetes</taxon>
        <taxon>Micrococcales</taxon>
        <taxon>Micrococcaceae</taxon>
        <taxon>Arthrobacter</taxon>
    </lineage>
</organism>
<protein>
    <submittedName>
        <fullName evidence="1">Uncharacterized protein</fullName>
    </submittedName>
</protein>